<keyword evidence="2" id="KW-1185">Reference proteome</keyword>
<accession>A0ACC0L9P3</accession>
<dbReference type="EMBL" id="CM046400">
    <property type="protein sequence ID" value="KAI8524923.1"/>
    <property type="molecule type" value="Genomic_DNA"/>
</dbReference>
<dbReference type="Proteomes" id="UP001062846">
    <property type="component" value="Chromosome 13"/>
</dbReference>
<sequence>MIPVRDRVSGYTPKVLLFWRTDLNSFMMFVCRQAVVPEVSTTRVRDNSVWAITDVRTIDWHGPHSQWAVIDAVPLSRAFPARPSSPPQVALRRASARVARGRTQPPALAEPSRPSSSQAPAAGEAHRLKCLRTQRERDASTFVAFKPEAVVAAEAAEQAVGGVKVEAEVDVPDTRPK</sequence>
<organism evidence="1 2">
    <name type="scientific">Rhododendron molle</name>
    <name type="common">Chinese azalea</name>
    <name type="synonym">Azalea mollis</name>
    <dbReference type="NCBI Taxonomy" id="49168"/>
    <lineage>
        <taxon>Eukaryota</taxon>
        <taxon>Viridiplantae</taxon>
        <taxon>Streptophyta</taxon>
        <taxon>Embryophyta</taxon>
        <taxon>Tracheophyta</taxon>
        <taxon>Spermatophyta</taxon>
        <taxon>Magnoliopsida</taxon>
        <taxon>eudicotyledons</taxon>
        <taxon>Gunneridae</taxon>
        <taxon>Pentapetalae</taxon>
        <taxon>asterids</taxon>
        <taxon>Ericales</taxon>
        <taxon>Ericaceae</taxon>
        <taxon>Ericoideae</taxon>
        <taxon>Rhodoreae</taxon>
        <taxon>Rhododendron</taxon>
    </lineage>
</organism>
<gene>
    <name evidence="1" type="ORF">RHMOL_Rhmol13G0187300</name>
</gene>
<reference evidence="1" key="1">
    <citation type="submission" date="2022-02" db="EMBL/GenBank/DDBJ databases">
        <title>Plant Genome Project.</title>
        <authorList>
            <person name="Zhang R.-G."/>
        </authorList>
    </citation>
    <scope>NUCLEOTIDE SEQUENCE</scope>
    <source>
        <strain evidence="1">AT1</strain>
    </source>
</reference>
<name>A0ACC0L9P3_RHOML</name>
<protein>
    <submittedName>
        <fullName evidence="1">Uncharacterized protein</fullName>
    </submittedName>
</protein>
<comment type="caution">
    <text evidence="1">The sequence shown here is derived from an EMBL/GenBank/DDBJ whole genome shotgun (WGS) entry which is preliminary data.</text>
</comment>
<evidence type="ECO:0000313" key="2">
    <source>
        <dbReference type="Proteomes" id="UP001062846"/>
    </source>
</evidence>
<proteinExistence type="predicted"/>
<evidence type="ECO:0000313" key="1">
    <source>
        <dbReference type="EMBL" id="KAI8524923.1"/>
    </source>
</evidence>